<evidence type="ECO:0000313" key="3">
    <source>
        <dbReference type="Proteomes" id="UP000499080"/>
    </source>
</evidence>
<dbReference type="Proteomes" id="UP000499080">
    <property type="component" value="Unassembled WGS sequence"/>
</dbReference>
<gene>
    <name evidence="2" type="ORF">AVEN_133421_1</name>
</gene>
<dbReference type="EMBL" id="BGPR01023832">
    <property type="protein sequence ID" value="GBN91324.1"/>
    <property type="molecule type" value="Genomic_DNA"/>
</dbReference>
<evidence type="ECO:0000256" key="1">
    <source>
        <dbReference type="SAM" id="MobiDB-lite"/>
    </source>
</evidence>
<organism evidence="2 3">
    <name type="scientific">Araneus ventricosus</name>
    <name type="common">Orbweaver spider</name>
    <name type="synonym">Epeira ventricosa</name>
    <dbReference type="NCBI Taxonomy" id="182803"/>
    <lineage>
        <taxon>Eukaryota</taxon>
        <taxon>Metazoa</taxon>
        <taxon>Ecdysozoa</taxon>
        <taxon>Arthropoda</taxon>
        <taxon>Chelicerata</taxon>
        <taxon>Arachnida</taxon>
        <taxon>Araneae</taxon>
        <taxon>Araneomorphae</taxon>
        <taxon>Entelegynae</taxon>
        <taxon>Araneoidea</taxon>
        <taxon>Araneidae</taxon>
        <taxon>Araneus</taxon>
    </lineage>
</organism>
<comment type="caution">
    <text evidence="2">The sequence shown here is derived from an EMBL/GenBank/DDBJ whole genome shotgun (WGS) entry which is preliminary data.</text>
</comment>
<keyword evidence="3" id="KW-1185">Reference proteome</keyword>
<feature type="region of interest" description="Disordered" evidence="1">
    <location>
        <begin position="60"/>
        <end position="80"/>
    </location>
</feature>
<evidence type="ECO:0000313" key="2">
    <source>
        <dbReference type="EMBL" id="GBN91324.1"/>
    </source>
</evidence>
<sequence length="139" mass="15982">MRRTTPGLAPLPRQGISPRGLFWDGPRNFERRSDEEDDTWVSTPLQTSAPYRREGIWPRRIGGRQPRLHGGSSVESGFEPGIVRLQGRGLTTRPPRPNSFRGNEEKILNYVFNGSYLHFRSWLAKSHLEDLLICKTVKR</sequence>
<dbReference type="AlphaFoldDB" id="A0A4Y2SSP9"/>
<proteinExistence type="predicted"/>
<accession>A0A4Y2SSP9</accession>
<protein>
    <submittedName>
        <fullName evidence="2">Uncharacterized protein</fullName>
    </submittedName>
</protein>
<reference evidence="2 3" key="1">
    <citation type="journal article" date="2019" name="Sci. Rep.">
        <title>Orb-weaving spider Araneus ventricosus genome elucidates the spidroin gene catalogue.</title>
        <authorList>
            <person name="Kono N."/>
            <person name="Nakamura H."/>
            <person name="Ohtoshi R."/>
            <person name="Moran D.A.P."/>
            <person name="Shinohara A."/>
            <person name="Yoshida Y."/>
            <person name="Fujiwara M."/>
            <person name="Mori M."/>
            <person name="Tomita M."/>
            <person name="Arakawa K."/>
        </authorList>
    </citation>
    <scope>NUCLEOTIDE SEQUENCE [LARGE SCALE GENOMIC DNA]</scope>
</reference>
<name>A0A4Y2SSP9_ARAVE</name>
<feature type="region of interest" description="Disordered" evidence="1">
    <location>
        <begin position="1"/>
        <end position="45"/>
    </location>
</feature>